<evidence type="ECO:0000259" key="3">
    <source>
        <dbReference type="PROSITE" id="PS51371"/>
    </source>
</evidence>
<protein>
    <submittedName>
        <fullName evidence="4">CBS domain-containing protein</fullName>
    </submittedName>
</protein>
<keyword evidence="5" id="KW-1185">Reference proteome</keyword>
<dbReference type="InterPro" id="IPR000644">
    <property type="entry name" value="CBS_dom"/>
</dbReference>
<dbReference type="EMBL" id="JBAKBA010000058">
    <property type="protein sequence ID" value="MEL0660799.1"/>
    <property type="molecule type" value="Genomic_DNA"/>
</dbReference>
<feature type="domain" description="CBS" evidence="3">
    <location>
        <begin position="10"/>
        <end position="69"/>
    </location>
</feature>
<dbReference type="InterPro" id="IPR051257">
    <property type="entry name" value="Diverse_CBS-Domain"/>
</dbReference>
<feature type="domain" description="CBS" evidence="3">
    <location>
        <begin position="77"/>
        <end position="132"/>
    </location>
</feature>
<evidence type="ECO:0000256" key="1">
    <source>
        <dbReference type="ARBA" id="ARBA00023122"/>
    </source>
</evidence>
<dbReference type="Proteomes" id="UP001366060">
    <property type="component" value="Unassembled WGS sequence"/>
</dbReference>
<dbReference type="SUPFAM" id="SSF54631">
    <property type="entry name" value="CBS-domain pair"/>
    <property type="match status" value="1"/>
</dbReference>
<keyword evidence="1 2" id="KW-0129">CBS domain</keyword>
<dbReference type="SMART" id="SM00116">
    <property type="entry name" value="CBS"/>
    <property type="match status" value="2"/>
</dbReference>
<dbReference type="PANTHER" id="PTHR43080">
    <property type="entry name" value="CBS DOMAIN-CONTAINING PROTEIN CBSX3, MITOCHONDRIAL"/>
    <property type="match status" value="1"/>
</dbReference>
<name>A0ABU9HFV9_9GAMM</name>
<proteinExistence type="predicted"/>
<accession>A0ABU9HFV9</accession>
<dbReference type="PANTHER" id="PTHR43080:SF2">
    <property type="entry name" value="CBS DOMAIN-CONTAINING PROTEIN"/>
    <property type="match status" value="1"/>
</dbReference>
<evidence type="ECO:0000313" key="5">
    <source>
        <dbReference type="Proteomes" id="UP001366060"/>
    </source>
</evidence>
<comment type="caution">
    <text evidence="4">The sequence shown here is derived from an EMBL/GenBank/DDBJ whole genome shotgun (WGS) entry which is preliminary data.</text>
</comment>
<sequence length="137" mass="15607">MSQQTVKQIMRKQPITIQCKTPLTEIIHIIVTSQQAQLPVVNNNKKLIGMVSLIDCQKALLISAYHCDKPVTVNDVMTEEFMFLNEDEDLSEVAINTQKQTENFFPVVKDDKLIAILRRTDLLVHLQKNLSLCSKAQ</sequence>
<evidence type="ECO:0000256" key="2">
    <source>
        <dbReference type="PROSITE-ProRule" id="PRU00703"/>
    </source>
</evidence>
<dbReference type="PROSITE" id="PS51371">
    <property type="entry name" value="CBS"/>
    <property type="match status" value="2"/>
</dbReference>
<gene>
    <name evidence="4" type="ORF">V6255_16825</name>
</gene>
<organism evidence="4 5">
    <name type="scientific">Psychromonas arctica</name>
    <dbReference type="NCBI Taxonomy" id="168275"/>
    <lineage>
        <taxon>Bacteria</taxon>
        <taxon>Pseudomonadati</taxon>
        <taxon>Pseudomonadota</taxon>
        <taxon>Gammaproteobacteria</taxon>
        <taxon>Alteromonadales</taxon>
        <taxon>Psychromonadaceae</taxon>
        <taxon>Psychromonas</taxon>
    </lineage>
</organism>
<dbReference type="Gene3D" id="3.10.580.10">
    <property type="entry name" value="CBS-domain"/>
    <property type="match status" value="1"/>
</dbReference>
<dbReference type="Pfam" id="PF00571">
    <property type="entry name" value="CBS"/>
    <property type="match status" value="2"/>
</dbReference>
<dbReference type="InterPro" id="IPR046342">
    <property type="entry name" value="CBS_dom_sf"/>
</dbReference>
<evidence type="ECO:0000313" key="4">
    <source>
        <dbReference type="EMBL" id="MEL0660799.1"/>
    </source>
</evidence>
<reference evidence="4 5" key="1">
    <citation type="submission" date="2024-02" db="EMBL/GenBank/DDBJ databases">
        <title>Bacteria isolated from the canopy kelp, Nereocystis luetkeana.</title>
        <authorList>
            <person name="Pfister C.A."/>
            <person name="Younker I.T."/>
            <person name="Light S.H."/>
        </authorList>
    </citation>
    <scope>NUCLEOTIDE SEQUENCE [LARGE SCALE GENOMIC DNA]</scope>
    <source>
        <strain evidence="4 5">TI.2.07</strain>
    </source>
</reference>
<dbReference type="RefSeq" id="WP_025564704.1">
    <property type="nucleotide sequence ID" value="NZ_JBAKBA010000058.1"/>
</dbReference>